<keyword evidence="11" id="KW-0902">Two-component regulatory system</keyword>
<dbReference type="SMART" id="SM00388">
    <property type="entry name" value="HisKA"/>
    <property type="match status" value="1"/>
</dbReference>
<dbReference type="Pfam" id="PF13426">
    <property type="entry name" value="PAS_9"/>
    <property type="match status" value="1"/>
</dbReference>
<evidence type="ECO:0000256" key="1">
    <source>
        <dbReference type="ARBA" id="ARBA00000085"/>
    </source>
</evidence>
<dbReference type="SUPFAM" id="SSF47384">
    <property type="entry name" value="Homodimeric domain of signal transducing histidine kinase"/>
    <property type="match status" value="1"/>
</dbReference>
<evidence type="ECO:0000256" key="6">
    <source>
        <dbReference type="ARBA" id="ARBA00022692"/>
    </source>
</evidence>
<gene>
    <name evidence="15" type="ordered locus">Sdel_1233</name>
</gene>
<dbReference type="EC" id="2.7.13.3" evidence="3"/>
<organism evidence="15 16">
    <name type="scientific">Sulfurospirillum deleyianum (strain ATCC 51133 / DSM 6946 / 5175)</name>
    <dbReference type="NCBI Taxonomy" id="525898"/>
    <lineage>
        <taxon>Bacteria</taxon>
        <taxon>Pseudomonadati</taxon>
        <taxon>Campylobacterota</taxon>
        <taxon>Epsilonproteobacteria</taxon>
        <taxon>Campylobacterales</taxon>
        <taxon>Sulfurospirillaceae</taxon>
        <taxon>Sulfurospirillum</taxon>
    </lineage>
</organism>
<dbReference type="STRING" id="525898.Sdel_1233"/>
<dbReference type="KEGG" id="sdl:Sdel_1233"/>
<evidence type="ECO:0000256" key="12">
    <source>
        <dbReference type="ARBA" id="ARBA00023136"/>
    </source>
</evidence>
<evidence type="ECO:0000256" key="13">
    <source>
        <dbReference type="SAM" id="Phobius"/>
    </source>
</evidence>
<evidence type="ECO:0000256" key="2">
    <source>
        <dbReference type="ARBA" id="ARBA00004141"/>
    </source>
</evidence>
<sequence length="394" mass="45070">MPLTWDYSHIFLLGLLSFSGVGFVLWQRSQSQLARFMDLSIEGMVLSHNGVIVEVNQRAIHLFGCFSRHQLIGKNLLELVAPESLTLVEAQLRLPRVDMYECMLQKCDGTAFCALIRGTTVMKNEKSLRVTAFLDLSELKQSYCIRESNAQLMQQIEKNKQQAMVLIQQSRHAQMGEMISMIAHQWRQPLNILSLMTQNIVFKYKMKALDDTLMDMFKEDAMRQISQMSKTVDDFRDFFRPDKTKKVFDVKKQLLHVIQMVKPLYTMHRIELSLEVDEGLKLESYPNEFNQCMITLLNNAKDVLIKAHHVAEKFIIITAFINDAGQVVILVEDNGGGIDEKIVAHLFEPYVSTKEAKRGTGLGLYMTKMIVEEHMQGKISATNAQGGARFEIIL</sequence>
<dbReference type="InterPro" id="IPR005467">
    <property type="entry name" value="His_kinase_dom"/>
</dbReference>
<dbReference type="Gene3D" id="3.30.450.20">
    <property type="entry name" value="PAS domain"/>
    <property type="match status" value="1"/>
</dbReference>
<dbReference type="CDD" id="cd00082">
    <property type="entry name" value="HisKA"/>
    <property type="match status" value="1"/>
</dbReference>
<dbReference type="Pfam" id="PF02518">
    <property type="entry name" value="HATPase_c"/>
    <property type="match status" value="1"/>
</dbReference>
<keyword evidence="5" id="KW-0808">Transferase</keyword>
<dbReference type="Gene3D" id="3.30.565.10">
    <property type="entry name" value="Histidine kinase-like ATPase, C-terminal domain"/>
    <property type="match status" value="1"/>
</dbReference>
<dbReference type="InterPro" id="IPR000014">
    <property type="entry name" value="PAS"/>
</dbReference>
<evidence type="ECO:0000256" key="5">
    <source>
        <dbReference type="ARBA" id="ARBA00022679"/>
    </source>
</evidence>
<dbReference type="InterPro" id="IPR003661">
    <property type="entry name" value="HisK_dim/P_dom"/>
</dbReference>
<evidence type="ECO:0000313" key="16">
    <source>
        <dbReference type="Proteomes" id="UP000002222"/>
    </source>
</evidence>
<dbReference type="EMBL" id="CP001816">
    <property type="protein sequence ID" value="ACZ12256.1"/>
    <property type="molecule type" value="Genomic_DNA"/>
</dbReference>
<dbReference type="GO" id="GO:0007234">
    <property type="term" value="P:osmosensory signaling via phosphorelay pathway"/>
    <property type="evidence" value="ECO:0007669"/>
    <property type="project" value="TreeGrafter"/>
</dbReference>
<dbReference type="NCBIfam" id="TIGR00229">
    <property type="entry name" value="sensory_box"/>
    <property type="match status" value="1"/>
</dbReference>
<name>D1B2D6_SULD5</name>
<evidence type="ECO:0000256" key="7">
    <source>
        <dbReference type="ARBA" id="ARBA00022741"/>
    </source>
</evidence>
<keyword evidence="7" id="KW-0547">Nucleotide-binding</keyword>
<dbReference type="SUPFAM" id="SSF55874">
    <property type="entry name" value="ATPase domain of HSP90 chaperone/DNA topoisomerase II/histidine kinase"/>
    <property type="match status" value="1"/>
</dbReference>
<keyword evidence="16" id="KW-1185">Reference proteome</keyword>
<dbReference type="PANTHER" id="PTHR42878">
    <property type="entry name" value="TWO-COMPONENT HISTIDINE KINASE"/>
    <property type="match status" value="1"/>
</dbReference>
<dbReference type="InterPro" id="IPR004358">
    <property type="entry name" value="Sig_transdc_His_kin-like_C"/>
</dbReference>
<dbReference type="eggNOG" id="COG4191">
    <property type="taxonomic scope" value="Bacteria"/>
</dbReference>
<feature type="domain" description="Histidine kinase" evidence="14">
    <location>
        <begin position="181"/>
        <end position="394"/>
    </location>
</feature>
<reference evidence="15 16" key="2">
    <citation type="journal article" date="2010" name="Stand. Genomic Sci.">
        <title>Complete genome sequence of Sulfurospirillum deleyianum type strain (5175).</title>
        <authorList>
            <person name="Sikorski J."/>
            <person name="Lapidus A."/>
            <person name="Copeland A."/>
            <person name="Glavina Del Rio T."/>
            <person name="Nolan M."/>
            <person name="Lucas S."/>
            <person name="Chen F."/>
            <person name="Tice H."/>
            <person name="Cheng J.F."/>
            <person name="Saunders E."/>
            <person name="Bruce D."/>
            <person name="Goodwin L."/>
            <person name="Pitluck S."/>
            <person name="Ovchinnikova G."/>
            <person name="Pati A."/>
            <person name="Ivanova N."/>
            <person name="Mavromatis K."/>
            <person name="Chen A."/>
            <person name="Palaniappan K."/>
            <person name="Chain P."/>
            <person name="Land M."/>
            <person name="Hauser L."/>
            <person name="Chang Y.J."/>
            <person name="Jeffries C.D."/>
            <person name="Brettin T."/>
            <person name="Detter J.C."/>
            <person name="Han C."/>
            <person name="Rohde M."/>
            <person name="Lang E."/>
            <person name="Spring S."/>
            <person name="Goker M."/>
            <person name="Bristow J."/>
            <person name="Eisen J.A."/>
            <person name="Markowitz V."/>
            <person name="Hugenholtz P."/>
            <person name="Kyrpides N.C."/>
            <person name="Klenk H.P."/>
        </authorList>
    </citation>
    <scope>NUCLEOTIDE SEQUENCE [LARGE SCALE GENOMIC DNA]</scope>
    <source>
        <strain evidence="16">ATCC 51133 / DSM 6946 / 5175</strain>
    </source>
</reference>
<dbReference type="InterPro" id="IPR036097">
    <property type="entry name" value="HisK_dim/P_sf"/>
</dbReference>
<evidence type="ECO:0000256" key="10">
    <source>
        <dbReference type="ARBA" id="ARBA00022989"/>
    </source>
</evidence>
<dbReference type="Pfam" id="PF00512">
    <property type="entry name" value="HisKA"/>
    <property type="match status" value="1"/>
</dbReference>
<feature type="transmembrane region" description="Helical" evidence="13">
    <location>
        <begin position="6"/>
        <end position="26"/>
    </location>
</feature>
<keyword evidence="9" id="KW-0067">ATP-binding</keyword>
<dbReference type="SMART" id="SM00387">
    <property type="entry name" value="HATPase_c"/>
    <property type="match status" value="1"/>
</dbReference>
<dbReference type="PANTHER" id="PTHR42878:SF7">
    <property type="entry name" value="SENSOR HISTIDINE KINASE GLRK"/>
    <property type="match status" value="1"/>
</dbReference>
<dbReference type="InterPro" id="IPR050351">
    <property type="entry name" value="BphY/WalK/GraS-like"/>
</dbReference>
<keyword evidence="4" id="KW-0597">Phosphoprotein</keyword>
<dbReference type="InterPro" id="IPR035965">
    <property type="entry name" value="PAS-like_dom_sf"/>
</dbReference>
<dbReference type="InterPro" id="IPR036890">
    <property type="entry name" value="HATPase_C_sf"/>
</dbReference>
<dbReference type="RefSeq" id="WP_012857013.1">
    <property type="nucleotide sequence ID" value="NC_013512.1"/>
</dbReference>
<dbReference type="SMART" id="SM00091">
    <property type="entry name" value="PAS"/>
    <property type="match status" value="1"/>
</dbReference>
<keyword evidence="12 13" id="KW-0472">Membrane</keyword>
<evidence type="ECO:0000256" key="9">
    <source>
        <dbReference type="ARBA" id="ARBA00022840"/>
    </source>
</evidence>
<evidence type="ECO:0000259" key="14">
    <source>
        <dbReference type="PROSITE" id="PS50109"/>
    </source>
</evidence>
<protein>
    <recommendedName>
        <fullName evidence="3">histidine kinase</fullName>
        <ecNumber evidence="3">2.7.13.3</ecNumber>
    </recommendedName>
</protein>
<dbReference type="GO" id="GO:0005524">
    <property type="term" value="F:ATP binding"/>
    <property type="evidence" value="ECO:0007669"/>
    <property type="project" value="UniProtKB-KW"/>
</dbReference>
<evidence type="ECO:0000313" key="15">
    <source>
        <dbReference type="EMBL" id="ACZ12256.1"/>
    </source>
</evidence>
<dbReference type="Gene3D" id="1.10.287.130">
    <property type="match status" value="1"/>
</dbReference>
<dbReference type="HOGENOM" id="CLU_000445_133_3_7"/>
<comment type="catalytic activity">
    <reaction evidence="1">
        <text>ATP + protein L-histidine = ADP + protein N-phospho-L-histidine.</text>
        <dbReference type="EC" id="2.7.13.3"/>
    </reaction>
</comment>
<dbReference type="InterPro" id="IPR003594">
    <property type="entry name" value="HATPase_dom"/>
</dbReference>
<proteinExistence type="predicted"/>
<dbReference type="PROSITE" id="PS50109">
    <property type="entry name" value="HIS_KIN"/>
    <property type="match status" value="1"/>
</dbReference>
<accession>D1B2D6</accession>
<reference evidence="16" key="1">
    <citation type="submission" date="2009-11" db="EMBL/GenBank/DDBJ databases">
        <title>The complete genome of Sulfurospirillum deleyianum DSM 6946.</title>
        <authorList>
            <consortium name="US DOE Joint Genome Institute (JGI-PGF)"/>
            <person name="Lucas S."/>
            <person name="Copeland A."/>
            <person name="Lapidus A."/>
            <person name="Glavina del Rio T."/>
            <person name="Dalin E."/>
            <person name="Tice H."/>
            <person name="Bruce D."/>
            <person name="Goodwin L."/>
            <person name="Pitluck S."/>
            <person name="Kyrpides N."/>
            <person name="Mavromatis K."/>
            <person name="Ivanova N."/>
            <person name="Ovchinnikova G."/>
            <person name="Munk A.C."/>
            <person name="Lu M."/>
            <person name="Brettin T."/>
            <person name="Detter J.C."/>
            <person name="Han C."/>
            <person name="Tapia R."/>
            <person name="Larimer F."/>
            <person name="Land M."/>
            <person name="Hauser L."/>
            <person name="Markowitz V."/>
            <person name="Cheng J.F."/>
            <person name="Hugenholtz P."/>
            <person name="Woyke T."/>
            <person name="Wu D."/>
            <person name="Aumann P."/>
            <person name="Schneider S."/>
            <person name="Lang E."/>
            <person name="Spring S."/>
            <person name="Klenk H.P."/>
            <person name="Eisen J.A."/>
        </authorList>
    </citation>
    <scope>NUCLEOTIDE SEQUENCE [LARGE SCALE GENOMIC DNA]</scope>
    <source>
        <strain evidence="16">ATCC 51133 / DSM 6946 / 5175</strain>
    </source>
</reference>
<dbReference type="GO" id="GO:0000156">
    <property type="term" value="F:phosphorelay response regulator activity"/>
    <property type="evidence" value="ECO:0007669"/>
    <property type="project" value="TreeGrafter"/>
</dbReference>
<dbReference type="PRINTS" id="PR00344">
    <property type="entry name" value="BCTRLSENSOR"/>
</dbReference>
<comment type="subcellular location">
    <subcellularLocation>
        <location evidence="2">Membrane</location>
        <topology evidence="2">Multi-pass membrane protein</topology>
    </subcellularLocation>
</comment>
<keyword evidence="8" id="KW-0418">Kinase</keyword>
<dbReference type="GO" id="GO:0030295">
    <property type="term" value="F:protein kinase activator activity"/>
    <property type="evidence" value="ECO:0007669"/>
    <property type="project" value="TreeGrafter"/>
</dbReference>
<evidence type="ECO:0000256" key="8">
    <source>
        <dbReference type="ARBA" id="ARBA00022777"/>
    </source>
</evidence>
<dbReference type="GO" id="GO:0000155">
    <property type="term" value="F:phosphorelay sensor kinase activity"/>
    <property type="evidence" value="ECO:0007669"/>
    <property type="project" value="InterPro"/>
</dbReference>
<dbReference type="Proteomes" id="UP000002222">
    <property type="component" value="Chromosome"/>
</dbReference>
<keyword evidence="6 13" id="KW-0812">Transmembrane</keyword>
<dbReference type="OrthoDB" id="9805967at2"/>
<dbReference type="GO" id="GO:0016020">
    <property type="term" value="C:membrane"/>
    <property type="evidence" value="ECO:0007669"/>
    <property type="project" value="UniProtKB-SubCell"/>
</dbReference>
<dbReference type="AlphaFoldDB" id="D1B2D6"/>
<dbReference type="CDD" id="cd00130">
    <property type="entry name" value="PAS"/>
    <property type="match status" value="1"/>
</dbReference>
<keyword evidence="10 13" id="KW-1133">Transmembrane helix</keyword>
<evidence type="ECO:0000256" key="3">
    <source>
        <dbReference type="ARBA" id="ARBA00012438"/>
    </source>
</evidence>
<dbReference type="SUPFAM" id="SSF55785">
    <property type="entry name" value="PYP-like sensor domain (PAS domain)"/>
    <property type="match status" value="1"/>
</dbReference>
<evidence type="ECO:0000256" key="4">
    <source>
        <dbReference type="ARBA" id="ARBA00022553"/>
    </source>
</evidence>
<evidence type="ECO:0000256" key="11">
    <source>
        <dbReference type="ARBA" id="ARBA00023012"/>
    </source>
</evidence>